<dbReference type="InterPro" id="IPR011577">
    <property type="entry name" value="Cyt_b561_bac/Ni-Hgenase"/>
</dbReference>
<evidence type="ECO:0000256" key="9">
    <source>
        <dbReference type="ARBA" id="ARBA00022989"/>
    </source>
</evidence>
<dbReference type="EMBL" id="CP035733">
    <property type="protein sequence ID" value="QGY79312.1"/>
    <property type="molecule type" value="Genomic_DNA"/>
</dbReference>
<keyword evidence="7" id="KW-0479">Metal-binding</keyword>
<feature type="transmembrane region" description="Helical" evidence="13">
    <location>
        <begin position="7"/>
        <end position="26"/>
    </location>
</feature>
<evidence type="ECO:0000313" key="15">
    <source>
        <dbReference type="EMBL" id="QGY79312.1"/>
    </source>
</evidence>
<dbReference type="GO" id="GO:0046872">
    <property type="term" value="F:metal ion binding"/>
    <property type="evidence" value="ECO:0007669"/>
    <property type="project" value="UniProtKB-KW"/>
</dbReference>
<dbReference type="GO" id="GO:0020037">
    <property type="term" value="F:heme binding"/>
    <property type="evidence" value="ECO:0007669"/>
    <property type="project" value="TreeGrafter"/>
</dbReference>
<dbReference type="InterPro" id="IPR016174">
    <property type="entry name" value="Di-haem_cyt_TM"/>
</dbReference>
<comment type="similarity">
    <text evidence="12">Belongs to the cytochrome b561 family.</text>
</comment>
<comment type="cofactor">
    <cofactor evidence="1">
        <name>heme b</name>
        <dbReference type="ChEBI" id="CHEBI:60344"/>
    </cofactor>
</comment>
<feature type="transmembrane region" description="Helical" evidence="13">
    <location>
        <begin position="84"/>
        <end position="104"/>
    </location>
</feature>
<dbReference type="AlphaFoldDB" id="A0A6I6L9S6"/>
<keyword evidence="11 13" id="KW-0472">Membrane</keyword>
<dbReference type="GO" id="GO:0009055">
    <property type="term" value="F:electron transfer activity"/>
    <property type="evidence" value="ECO:0007669"/>
    <property type="project" value="InterPro"/>
</dbReference>
<dbReference type="PANTHER" id="PTHR30529:SF1">
    <property type="entry name" value="CYTOCHROME B561 HOMOLOG 2"/>
    <property type="match status" value="1"/>
</dbReference>
<evidence type="ECO:0000256" key="12">
    <source>
        <dbReference type="ARBA" id="ARBA00037975"/>
    </source>
</evidence>
<dbReference type="Proteomes" id="UP000428803">
    <property type="component" value="Chromosome"/>
</dbReference>
<keyword evidence="8" id="KW-0249">Electron transport</keyword>
<feature type="domain" description="Cytochrome b561 bacterial/Ni-hydrogenase" evidence="14">
    <location>
        <begin position="4"/>
        <end position="174"/>
    </location>
</feature>
<evidence type="ECO:0000256" key="2">
    <source>
        <dbReference type="ARBA" id="ARBA00004651"/>
    </source>
</evidence>
<dbReference type="GO" id="GO:0005886">
    <property type="term" value="C:plasma membrane"/>
    <property type="evidence" value="ECO:0007669"/>
    <property type="project" value="UniProtKB-SubCell"/>
</dbReference>
<protein>
    <submittedName>
        <fullName evidence="15">Cytochrome b</fullName>
    </submittedName>
</protein>
<sequence length="174" mass="19371">MTKYSKTAIALHWIIAILIVANVVLASMSEDLPRAARAAYMDPHKAIGISILVLSLFRLFWRIGHKPPPLPEKITGWQSTLGKAVHALFYFLIIAVPVTGWLMVSARPDAPPVDFFGLFALDLPIADSKALSGFGHEGHEILTKPLVILIFLHVLGALKHQFMDRLPFLQRMFP</sequence>
<dbReference type="OrthoDB" id="1247465at2"/>
<evidence type="ECO:0000256" key="5">
    <source>
        <dbReference type="ARBA" id="ARBA00022617"/>
    </source>
</evidence>
<evidence type="ECO:0000256" key="8">
    <source>
        <dbReference type="ARBA" id="ARBA00022982"/>
    </source>
</evidence>
<dbReference type="Pfam" id="PF01292">
    <property type="entry name" value="Ni_hydr_CYTB"/>
    <property type="match status" value="1"/>
</dbReference>
<evidence type="ECO:0000256" key="7">
    <source>
        <dbReference type="ARBA" id="ARBA00022723"/>
    </source>
</evidence>
<evidence type="ECO:0000313" key="16">
    <source>
        <dbReference type="Proteomes" id="UP000428803"/>
    </source>
</evidence>
<evidence type="ECO:0000256" key="1">
    <source>
        <dbReference type="ARBA" id="ARBA00001970"/>
    </source>
</evidence>
<evidence type="ECO:0000256" key="10">
    <source>
        <dbReference type="ARBA" id="ARBA00023004"/>
    </source>
</evidence>
<keyword evidence="3" id="KW-0813">Transport</keyword>
<name>A0A6I6L9S6_9SPHN</name>
<dbReference type="InterPro" id="IPR052168">
    <property type="entry name" value="Cytochrome_b561_oxidase"/>
</dbReference>
<keyword evidence="6 13" id="KW-0812">Transmembrane</keyword>
<feature type="transmembrane region" description="Helical" evidence="13">
    <location>
        <begin position="46"/>
        <end position="63"/>
    </location>
</feature>
<dbReference type="SUPFAM" id="SSF81342">
    <property type="entry name" value="Transmembrane di-heme cytochromes"/>
    <property type="match status" value="1"/>
</dbReference>
<evidence type="ECO:0000256" key="6">
    <source>
        <dbReference type="ARBA" id="ARBA00022692"/>
    </source>
</evidence>
<reference evidence="16" key="1">
    <citation type="submission" date="2019-01" db="EMBL/GenBank/DDBJ databases">
        <title>Sphingorhabdus lacus sp.nov., isolated from an oligotrophic freshwater lake.</title>
        <authorList>
            <person name="Park M."/>
        </authorList>
    </citation>
    <scope>NUCLEOTIDE SEQUENCE [LARGE SCALE GENOMIC DNA]</scope>
    <source>
        <strain evidence="16">IMCC1753</strain>
    </source>
</reference>
<gene>
    <name evidence="15" type="ORF">EUU25_00950</name>
</gene>
<dbReference type="KEGG" id="slaa:EUU25_00950"/>
<evidence type="ECO:0000256" key="13">
    <source>
        <dbReference type="SAM" id="Phobius"/>
    </source>
</evidence>
<keyword evidence="16" id="KW-1185">Reference proteome</keyword>
<proteinExistence type="inferred from homology"/>
<feature type="transmembrane region" description="Helical" evidence="13">
    <location>
        <begin position="141"/>
        <end position="158"/>
    </location>
</feature>
<comment type="subcellular location">
    <subcellularLocation>
        <location evidence="2">Cell membrane</location>
        <topology evidence="2">Multi-pass membrane protein</topology>
    </subcellularLocation>
</comment>
<keyword evidence="5" id="KW-0349">Heme</keyword>
<evidence type="ECO:0000256" key="3">
    <source>
        <dbReference type="ARBA" id="ARBA00022448"/>
    </source>
</evidence>
<evidence type="ECO:0000259" key="14">
    <source>
        <dbReference type="Pfam" id="PF01292"/>
    </source>
</evidence>
<evidence type="ECO:0000256" key="4">
    <source>
        <dbReference type="ARBA" id="ARBA00022475"/>
    </source>
</evidence>
<organism evidence="15 16">
    <name type="scientific">Sphingorhabdus lacus</name>
    <dbReference type="NCBI Taxonomy" id="392610"/>
    <lineage>
        <taxon>Bacteria</taxon>
        <taxon>Pseudomonadati</taxon>
        <taxon>Pseudomonadota</taxon>
        <taxon>Alphaproteobacteria</taxon>
        <taxon>Sphingomonadales</taxon>
        <taxon>Sphingomonadaceae</taxon>
        <taxon>Sphingorhabdus</taxon>
    </lineage>
</organism>
<evidence type="ECO:0000256" key="11">
    <source>
        <dbReference type="ARBA" id="ARBA00023136"/>
    </source>
</evidence>
<keyword evidence="10" id="KW-0408">Iron</keyword>
<accession>A0A6I6L9S6</accession>
<keyword evidence="9 13" id="KW-1133">Transmembrane helix</keyword>
<keyword evidence="4" id="KW-1003">Cell membrane</keyword>
<dbReference type="GO" id="GO:0022904">
    <property type="term" value="P:respiratory electron transport chain"/>
    <property type="evidence" value="ECO:0007669"/>
    <property type="project" value="InterPro"/>
</dbReference>
<dbReference type="PANTHER" id="PTHR30529">
    <property type="entry name" value="CYTOCHROME B561"/>
    <property type="match status" value="1"/>
</dbReference>
<dbReference type="RefSeq" id="WP_158897611.1">
    <property type="nucleotide sequence ID" value="NZ_CP035733.1"/>
</dbReference>